<comment type="subcellular location">
    <subcellularLocation>
        <location evidence="1">Cytoplasm</location>
    </subcellularLocation>
</comment>
<dbReference type="PROSITE" id="PS50245">
    <property type="entry name" value="CAP_GLY_2"/>
    <property type="match status" value="1"/>
</dbReference>
<feature type="compositionally biased region" description="Low complexity" evidence="3">
    <location>
        <begin position="43"/>
        <end position="58"/>
    </location>
</feature>
<proteinExistence type="predicted"/>
<evidence type="ECO:0000256" key="1">
    <source>
        <dbReference type="ARBA" id="ARBA00004496"/>
    </source>
</evidence>
<dbReference type="GO" id="GO:0005938">
    <property type="term" value="C:cell cortex"/>
    <property type="evidence" value="ECO:0007669"/>
    <property type="project" value="TreeGrafter"/>
</dbReference>
<evidence type="ECO:0000313" key="5">
    <source>
        <dbReference type="EMBL" id="KAH0536785.1"/>
    </source>
</evidence>
<evidence type="ECO:0000256" key="3">
    <source>
        <dbReference type="SAM" id="MobiDB-lite"/>
    </source>
</evidence>
<name>A0A9P8I5E6_9PEZI</name>
<evidence type="ECO:0000313" key="6">
    <source>
        <dbReference type="Proteomes" id="UP000750711"/>
    </source>
</evidence>
<dbReference type="PANTHER" id="PTHR18916:SF85">
    <property type="entry name" value="TUBULIN-FOLDING COFACTOR B"/>
    <property type="match status" value="1"/>
</dbReference>
<evidence type="ECO:0000259" key="4">
    <source>
        <dbReference type="PROSITE" id="PS50245"/>
    </source>
</evidence>
<dbReference type="Gene3D" id="2.30.30.190">
    <property type="entry name" value="CAP Gly-rich-like domain"/>
    <property type="match status" value="1"/>
</dbReference>
<dbReference type="InterPro" id="IPR000938">
    <property type="entry name" value="CAP-Gly_domain"/>
</dbReference>
<dbReference type="SUPFAM" id="SSF74924">
    <property type="entry name" value="Cap-Gly domain"/>
    <property type="match status" value="1"/>
</dbReference>
<reference evidence="5" key="1">
    <citation type="submission" date="2021-03" db="EMBL/GenBank/DDBJ databases">
        <title>Comparative genomics and phylogenomic investigation of the class Geoglossomycetes provide insights into ecological specialization and systematics.</title>
        <authorList>
            <person name="Melie T."/>
            <person name="Pirro S."/>
            <person name="Miller A.N."/>
            <person name="Quandt A."/>
        </authorList>
    </citation>
    <scope>NUCLEOTIDE SEQUENCE</scope>
    <source>
        <strain evidence="5">CAQ_001_2017</strain>
    </source>
</reference>
<dbReference type="SMART" id="SM01052">
    <property type="entry name" value="CAP_GLY"/>
    <property type="match status" value="1"/>
</dbReference>
<dbReference type="Proteomes" id="UP000750711">
    <property type="component" value="Unassembled WGS sequence"/>
</dbReference>
<dbReference type="Pfam" id="PF01302">
    <property type="entry name" value="CAP_GLY"/>
    <property type="match status" value="1"/>
</dbReference>
<keyword evidence="2" id="KW-0963">Cytoplasm</keyword>
<accession>A0A9P8I5E6</accession>
<dbReference type="GO" id="GO:0051010">
    <property type="term" value="F:microtubule plus-end binding"/>
    <property type="evidence" value="ECO:0007669"/>
    <property type="project" value="TreeGrafter"/>
</dbReference>
<dbReference type="GO" id="GO:0031122">
    <property type="term" value="P:cytoplasmic microtubule organization"/>
    <property type="evidence" value="ECO:0007669"/>
    <property type="project" value="TreeGrafter"/>
</dbReference>
<gene>
    <name evidence="5" type="ORF">GP486_008858</name>
</gene>
<protein>
    <recommendedName>
        <fullName evidence="4">CAP-Gly domain-containing protein</fullName>
    </recommendedName>
</protein>
<dbReference type="AlphaFoldDB" id="A0A9P8I5E6"/>
<evidence type="ECO:0000256" key="2">
    <source>
        <dbReference type="ARBA" id="ARBA00022490"/>
    </source>
</evidence>
<feature type="domain" description="CAP-Gly" evidence="4">
    <location>
        <begin position="98"/>
        <end position="145"/>
    </location>
</feature>
<dbReference type="InterPro" id="IPR036859">
    <property type="entry name" value="CAP-Gly_dom_sf"/>
</dbReference>
<keyword evidence="6" id="KW-1185">Reference proteome</keyword>
<dbReference type="GO" id="GO:0035371">
    <property type="term" value="C:microtubule plus-end"/>
    <property type="evidence" value="ECO:0007669"/>
    <property type="project" value="TreeGrafter"/>
</dbReference>
<comment type="caution">
    <text evidence="5">The sequence shown here is derived from an EMBL/GenBank/DDBJ whole genome shotgun (WGS) entry which is preliminary data.</text>
</comment>
<feature type="region of interest" description="Disordered" evidence="3">
    <location>
        <begin position="17"/>
        <end position="58"/>
    </location>
</feature>
<sequence length="175" mass="18715">MPSEVYASRSDSVLAWKRRNQLGRFDPSSQQQQQQQPPPPLPSSSSSSSSSATPAAAAAAGITLGARCRIIGDTDDNNNHQHQRRGTIAYIGPVDEIPSSASSSATWVGIRLDEPLGKNDGSLSAAGGGRRYFDAGGRNRGVFVRPDRVEVGEFPVIEDYLLGEQDDDEGAMEEI</sequence>
<dbReference type="GO" id="GO:0005634">
    <property type="term" value="C:nucleus"/>
    <property type="evidence" value="ECO:0007669"/>
    <property type="project" value="TreeGrafter"/>
</dbReference>
<dbReference type="EMBL" id="JAGHQM010004226">
    <property type="protein sequence ID" value="KAH0536785.1"/>
    <property type="molecule type" value="Genomic_DNA"/>
</dbReference>
<organism evidence="5 6">
    <name type="scientific">Trichoglossum hirsutum</name>
    <dbReference type="NCBI Taxonomy" id="265104"/>
    <lineage>
        <taxon>Eukaryota</taxon>
        <taxon>Fungi</taxon>
        <taxon>Dikarya</taxon>
        <taxon>Ascomycota</taxon>
        <taxon>Pezizomycotina</taxon>
        <taxon>Geoglossomycetes</taxon>
        <taxon>Geoglossales</taxon>
        <taxon>Geoglossaceae</taxon>
        <taxon>Trichoglossum</taxon>
    </lineage>
</organism>
<dbReference type="PANTHER" id="PTHR18916">
    <property type="entry name" value="DYNACTIN 1-RELATED MICROTUBULE-BINDING"/>
    <property type="match status" value="1"/>
</dbReference>